<dbReference type="InterPro" id="IPR036365">
    <property type="entry name" value="PGBD-like_sf"/>
</dbReference>
<feature type="domain" description="Peptidoglycan binding-like" evidence="2">
    <location>
        <begin position="93"/>
        <end position="149"/>
    </location>
</feature>
<dbReference type="Pfam" id="PF01471">
    <property type="entry name" value="PG_binding_1"/>
    <property type="match status" value="1"/>
</dbReference>
<dbReference type="InterPro" id="IPR036366">
    <property type="entry name" value="PGBDSf"/>
</dbReference>
<feature type="non-terminal residue" evidence="3">
    <location>
        <position position="233"/>
    </location>
</feature>
<dbReference type="Proteomes" id="UP000228756">
    <property type="component" value="Unassembled WGS sequence"/>
</dbReference>
<sequence>MKTSKIIILIAIGVLITFSFVFSKEASAQELGNIELPSIPTISKPIKDMTIPELQAKIAEIMAVIKQLQSILAQLTIPSDFRFTKNLSLGMKDEDVVNLKIVLAVENCISNVTNTNYFGTKTKEAVIKFQANYNIPATGYVGPMTRTKLNELLQQPRSFSQQPSTSTPTPTPTPTPPTPQPEITLYVDLKVSVDSSNWQNTLTGTAPLTGVDLRAVVSGTATGAINYSFDCNN</sequence>
<dbReference type="Gene3D" id="1.10.101.10">
    <property type="entry name" value="PGBD-like superfamily/PGBD"/>
    <property type="match status" value="1"/>
</dbReference>
<evidence type="ECO:0000256" key="1">
    <source>
        <dbReference type="SAM" id="MobiDB-lite"/>
    </source>
</evidence>
<comment type="caution">
    <text evidence="3">The sequence shown here is derived from an EMBL/GenBank/DDBJ whole genome shotgun (WGS) entry which is preliminary data.</text>
</comment>
<feature type="compositionally biased region" description="Pro residues" evidence="1">
    <location>
        <begin position="169"/>
        <end position="180"/>
    </location>
</feature>
<reference evidence="4" key="1">
    <citation type="submission" date="2017-09" db="EMBL/GenBank/DDBJ databases">
        <title>Depth-based differentiation of microbial function through sediment-hosted aquifers and enrichment of novel symbionts in the deep terrestrial subsurface.</title>
        <authorList>
            <person name="Probst A.J."/>
            <person name="Ladd B."/>
            <person name="Jarett J.K."/>
            <person name="Geller-Mcgrath D.E."/>
            <person name="Sieber C.M.K."/>
            <person name="Emerson J.B."/>
            <person name="Anantharaman K."/>
            <person name="Thomas B.C."/>
            <person name="Malmstrom R."/>
            <person name="Stieglmeier M."/>
            <person name="Klingl A."/>
            <person name="Woyke T."/>
            <person name="Ryan C.M."/>
            <person name="Banfield J.F."/>
        </authorList>
    </citation>
    <scope>NUCLEOTIDE SEQUENCE [LARGE SCALE GENOMIC DNA]</scope>
</reference>
<dbReference type="EMBL" id="PFCJ01000002">
    <property type="protein sequence ID" value="PIR72702.1"/>
    <property type="molecule type" value="Genomic_DNA"/>
</dbReference>
<protein>
    <recommendedName>
        <fullName evidence="2">Peptidoglycan binding-like domain-containing protein</fullName>
    </recommendedName>
</protein>
<dbReference type="InterPro" id="IPR002477">
    <property type="entry name" value="Peptidoglycan-bd-like"/>
</dbReference>
<gene>
    <name evidence="3" type="ORF">COU42_00260</name>
</gene>
<evidence type="ECO:0000313" key="4">
    <source>
        <dbReference type="Proteomes" id="UP000228756"/>
    </source>
</evidence>
<organism evidence="3 4">
    <name type="scientific">Candidatus Nealsonbacteria bacterium CG10_big_fil_rev_8_21_14_0_10_36_24</name>
    <dbReference type="NCBI Taxonomy" id="1974710"/>
    <lineage>
        <taxon>Bacteria</taxon>
        <taxon>Candidatus Nealsoniibacteriota</taxon>
    </lineage>
</organism>
<dbReference type="AlphaFoldDB" id="A0A2M6NT73"/>
<accession>A0A2M6NT73</accession>
<evidence type="ECO:0000259" key="2">
    <source>
        <dbReference type="Pfam" id="PF01471"/>
    </source>
</evidence>
<feature type="region of interest" description="Disordered" evidence="1">
    <location>
        <begin position="156"/>
        <end position="181"/>
    </location>
</feature>
<proteinExistence type="predicted"/>
<dbReference type="SUPFAM" id="SSF47090">
    <property type="entry name" value="PGBD-like"/>
    <property type="match status" value="1"/>
</dbReference>
<evidence type="ECO:0000313" key="3">
    <source>
        <dbReference type="EMBL" id="PIR72702.1"/>
    </source>
</evidence>
<name>A0A2M6NT73_9BACT</name>